<accession>W1PQ20</accession>
<evidence type="ECO:0000313" key="3">
    <source>
        <dbReference type="EMBL" id="ERN12132.1"/>
    </source>
</evidence>
<sequence length="98" mass="10777">MTTHHAARASGGPWMRNPASNNTPEDIIDDPDESPMAELLKVVLHLLGRASLEELIQLPDLLEDAAKNLAAFAVQEASKLKRELARQTKEILKLEGLI</sequence>
<dbReference type="Gramene" id="ERN12132">
    <property type="protein sequence ID" value="ERN12132"/>
    <property type="gene ID" value="AMTR_s00159p00080040"/>
</dbReference>
<feature type="region of interest" description="Disordered" evidence="2">
    <location>
        <begin position="1"/>
        <end position="32"/>
    </location>
</feature>
<reference evidence="4" key="1">
    <citation type="journal article" date="2013" name="Science">
        <title>The Amborella genome and the evolution of flowering plants.</title>
        <authorList>
            <consortium name="Amborella Genome Project"/>
        </authorList>
    </citation>
    <scope>NUCLEOTIDE SEQUENCE [LARGE SCALE GENOMIC DNA]</scope>
</reference>
<proteinExistence type="predicted"/>
<dbReference type="HOGENOM" id="CLU_2336483_0_0_1"/>
<keyword evidence="1" id="KW-0175">Coiled coil</keyword>
<protein>
    <submittedName>
        <fullName evidence="3">Uncharacterized protein</fullName>
    </submittedName>
</protein>
<evidence type="ECO:0000256" key="2">
    <source>
        <dbReference type="SAM" id="MobiDB-lite"/>
    </source>
</evidence>
<feature type="coiled-coil region" evidence="1">
    <location>
        <begin position="70"/>
        <end position="97"/>
    </location>
</feature>
<evidence type="ECO:0000313" key="4">
    <source>
        <dbReference type="Proteomes" id="UP000017836"/>
    </source>
</evidence>
<dbReference type="EMBL" id="KI392634">
    <property type="protein sequence ID" value="ERN12132.1"/>
    <property type="molecule type" value="Genomic_DNA"/>
</dbReference>
<name>W1PQ20_AMBTC</name>
<evidence type="ECO:0000256" key="1">
    <source>
        <dbReference type="SAM" id="Coils"/>
    </source>
</evidence>
<organism evidence="3 4">
    <name type="scientific">Amborella trichopoda</name>
    <dbReference type="NCBI Taxonomy" id="13333"/>
    <lineage>
        <taxon>Eukaryota</taxon>
        <taxon>Viridiplantae</taxon>
        <taxon>Streptophyta</taxon>
        <taxon>Embryophyta</taxon>
        <taxon>Tracheophyta</taxon>
        <taxon>Spermatophyta</taxon>
        <taxon>Magnoliopsida</taxon>
        <taxon>Amborellales</taxon>
        <taxon>Amborellaceae</taxon>
        <taxon>Amborella</taxon>
    </lineage>
</organism>
<dbReference type="AlphaFoldDB" id="W1PQ20"/>
<gene>
    <name evidence="3" type="ORF">AMTR_s00159p00080040</name>
</gene>
<dbReference type="Proteomes" id="UP000017836">
    <property type="component" value="Unassembled WGS sequence"/>
</dbReference>
<keyword evidence="4" id="KW-1185">Reference proteome</keyword>